<reference evidence="2 3" key="1">
    <citation type="journal article" date="2015" name="Proc. Natl. Acad. Sci. U.S.A.">
        <title>Expanded metabolic versatility of ubiquitous nitrite-oxidizing bacteria from the genus Nitrospira.</title>
        <authorList>
            <person name="Koch H."/>
            <person name="Lucker S."/>
            <person name="Albertsen M."/>
            <person name="Kitzinger K."/>
            <person name="Herbold C."/>
            <person name="Spieck E."/>
            <person name="Nielsen P.H."/>
            <person name="Wagner M."/>
            <person name="Daims H."/>
        </authorList>
    </citation>
    <scope>NUCLEOTIDE SEQUENCE [LARGE SCALE GENOMIC DNA]</scope>
    <source>
        <strain evidence="2 3">NSP M-1</strain>
    </source>
</reference>
<dbReference type="EMBL" id="CP011801">
    <property type="protein sequence ID" value="ALA58939.1"/>
    <property type="molecule type" value="Genomic_DNA"/>
</dbReference>
<protein>
    <submittedName>
        <fullName evidence="2">Uncharacterized protein</fullName>
    </submittedName>
</protein>
<sequence length="199" mass="21338">MRAWLLRTALLAAAFGTMGTASLCGAIEVQPGREEIAQALARGREAAHHHQSPDSLYERFGAADDLHPNGFLITKLAALSVMAAHMALRGLEPSEADIAQVLGTPTMLISTAIFGNHPRFAVDSYMVLDQGGKTIKPATVRFDGQANRSAAWPEAPRFKAKVVASFNYADFDPQAKTTVTVFPANGGEVTFPLDFAQIK</sequence>
<evidence type="ECO:0000313" key="2">
    <source>
        <dbReference type="EMBL" id="ALA58939.1"/>
    </source>
</evidence>
<dbReference type="PATRIC" id="fig|42253.5.peg.2490"/>
<proteinExistence type="predicted"/>
<dbReference type="Proteomes" id="UP000069205">
    <property type="component" value="Chromosome"/>
</dbReference>
<dbReference type="RefSeq" id="WP_053380031.1">
    <property type="nucleotide sequence ID" value="NZ_CP011801.1"/>
</dbReference>
<dbReference type="AlphaFoldDB" id="A0A0K2GDL8"/>
<keyword evidence="1" id="KW-0732">Signal</keyword>
<accession>A0A0K2GDL8</accession>
<dbReference type="OrthoDB" id="9790656at2"/>
<gene>
    <name evidence="2" type="ORF">NITMOv2_2526</name>
</gene>
<keyword evidence="3" id="KW-1185">Reference proteome</keyword>
<feature type="chain" id="PRO_5005476894" evidence="1">
    <location>
        <begin position="27"/>
        <end position="199"/>
    </location>
</feature>
<dbReference type="STRING" id="42253.NITMOv2_2526"/>
<name>A0A0K2GDL8_NITMO</name>
<organism evidence="2 3">
    <name type="scientific">Nitrospira moscoviensis</name>
    <dbReference type="NCBI Taxonomy" id="42253"/>
    <lineage>
        <taxon>Bacteria</taxon>
        <taxon>Pseudomonadati</taxon>
        <taxon>Nitrospirota</taxon>
        <taxon>Nitrospiria</taxon>
        <taxon>Nitrospirales</taxon>
        <taxon>Nitrospiraceae</taxon>
        <taxon>Nitrospira</taxon>
    </lineage>
</organism>
<evidence type="ECO:0000313" key="3">
    <source>
        <dbReference type="Proteomes" id="UP000069205"/>
    </source>
</evidence>
<dbReference type="KEGG" id="nmv:NITMOv2_2526"/>
<feature type="signal peptide" evidence="1">
    <location>
        <begin position="1"/>
        <end position="26"/>
    </location>
</feature>
<evidence type="ECO:0000256" key="1">
    <source>
        <dbReference type="SAM" id="SignalP"/>
    </source>
</evidence>